<dbReference type="PANTHER" id="PTHR24559:SF444">
    <property type="entry name" value="REVERSE TRANSCRIPTASE DOMAIN-CONTAINING PROTEIN"/>
    <property type="match status" value="1"/>
</dbReference>
<dbReference type="EMBL" id="SSTD01005856">
    <property type="protein sequence ID" value="TYK21192.1"/>
    <property type="molecule type" value="Genomic_DNA"/>
</dbReference>
<dbReference type="Gene3D" id="3.30.70.270">
    <property type="match status" value="1"/>
</dbReference>
<keyword evidence="1" id="KW-0695">RNA-directed DNA polymerase</keyword>
<sequence length="170" mass="19845">MPVVKKEDNELIPNRTVTRWTICMNYHKLNTPTKKDHFPLLFIDQMLDMLVGKEYYFLLDGYYGYNQIAIASKDQHKTMFTCLYGTLAFCQMPFSLCNALDFLERSVEIFMDEFSVFGNSFKECLCSLEEVLEKCEETRLVLKQREVSLHEECCAIVELMLENVASETCP</sequence>
<dbReference type="Gene3D" id="3.10.10.10">
    <property type="entry name" value="HIV Type 1 Reverse Transcriptase, subunit A, domain 1"/>
    <property type="match status" value="1"/>
</dbReference>
<name>A0A5A7UNQ6_CUCMM</name>
<dbReference type="InterPro" id="IPR043502">
    <property type="entry name" value="DNA/RNA_pol_sf"/>
</dbReference>
<gene>
    <name evidence="2" type="ORF">E5676_scaffold1312G00150</name>
    <name evidence="1" type="ORF">E6C27_scaffold29G00220</name>
</gene>
<comment type="caution">
    <text evidence="1">The sequence shown here is derived from an EMBL/GenBank/DDBJ whole genome shotgun (WGS) entry which is preliminary data.</text>
</comment>
<dbReference type="GO" id="GO:0003964">
    <property type="term" value="F:RNA-directed DNA polymerase activity"/>
    <property type="evidence" value="ECO:0007669"/>
    <property type="project" value="UniProtKB-KW"/>
</dbReference>
<evidence type="ECO:0000313" key="1">
    <source>
        <dbReference type="EMBL" id="KAA0056728.1"/>
    </source>
</evidence>
<proteinExistence type="predicted"/>
<dbReference type="CDD" id="cd01647">
    <property type="entry name" value="RT_LTR"/>
    <property type="match status" value="1"/>
</dbReference>
<dbReference type="InterPro" id="IPR043128">
    <property type="entry name" value="Rev_trsase/Diguanyl_cyclase"/>
</dbReference>
<evidence type="ECO:0000313" key="2">
    <source>
        <dbReference type="EMBL" id="TYK21192.1"/>
    </source>
</evidence>
<protein>
    <submittedName>
        <fullName evidence="1">RNA-directed DNA polymerase-like protein</fullName>
    </submittedName>
</protein>
<dbReference type="Proteomes" id="UP000321393">
    <property type="component" value="Unassembled WGS sequence"/>
</dbReference>
<accession>A0A5A7UNQ6</accession>
<dbReference type="SUPFAM" id="SSF56672">
    <property type="entry name" value="DNA/RNA polymerases"/>
    <property type="match status" value="1"/>
</dbReference>
<dbReference type="STRING" id="1194695.A0A5A7UNQ6"/>
<dbReference type="PANTHER" id="PTHR24559">
    <property type="entry name" value="TRANSPOSON TY3-I GAG-POL POLYPROTEIN"/>
    <property type="match status" value="1"/>
</dbReference>
<dbReference type="Proteomes" id="UP000321947">
    <property type="component" value="Unassembled WGS sequence"/>
</dbReference>
<reference evidence="3 4" key="1">
    <citation type="submission" date="2019-08" db="EMBL/GenBank/DDBJ databases">
        <title>Draft genome sequences of two oriental melons (Cucumis melo L. var makuwa).</title>
        <authorList>
            <person name="Kwon S.-Y."/>
        </authorList>
    </citation>
    <scope>NUCLEOTIDE SEQUENCE [LARGE SCALE GENOMIC DNA]</scope>
    <source>
        <strain evidence="4">cv. Chang Bougi</strain>
        <strain evidence="3">cv. SW 3</strain>
        <tissue evidence="1">Leaf</tissue>
    </source>
</reference>
<keyword evidence="1" id="KW-0548">Nucleotidyltransferase</keyword>
<dbReference type="OrthoDB" id="1689949at2759"/>
<organism evidence="1 3">
    <name type="scientific">Cucumis melo var. makuwa</name>
    <name type="common">Oriental melon</name>
    <dbReference type="NCBI Taxonomy" id="1194695"/>
    <lineage>
        <taxon>Eukaryota</taxon>
        <taxon>Viridiplantae</taxon>
        <taxon>Streptophyta</taxon>
        <taxon>Embryophyta</taxon>
        <taxon>Tracheophyta</taxon>
        <taxon>Spermatophyta</taxon>
        <taxon>Magnoliopsida</taxon>
        <taxon>eudicotyledons</taxon>
        <taxon>Gunneridae</taxon>
        <taxon>Pentapetalae</taxon>
        <taxon>rosids</taxon>
        <taxon>fabids</taxon>
        <taxon>Cucurbitales</taxon>
        <taxon>Cucurbitaceae</taxon>
        <taxon>Benincaseae</taxon>
        <taxon>Cucumis</taxon>
    </lineage>
</organism>
<evidence type="ECO:0000313" key="3">
    <source>
        <dbReference type="Proteomes" id="UP000321393"/>
    </source>
</evidence>
<dbReference type="EMBL" id="SSTE01007338">
    <property type="protein sequence ID" value="KAA0056728.1"/>
    <property type="molecule type" value="Genomic_DNA"/>
</dbReference>
<dbReference type="AlphaFoldDB" id="A0A5A7UNQ6"/>
<keyword evidence="1" id="KW-0808">Transferase</keyword>
<evidence type="ECO:0000313" key="4">
    <source>
        <dbReference type="Proteomes" id="UP000321947"/>
    </source>
</evidence>
<dbReference type="InterPro" id="IPR053134">
    <property type="entry name" value="RNA-dir_DNA_polymerase"/>
</dbReference>